<organism evidence="7 8">
    <name type="scientific">Spodoptera littoralis</name>
    <name type="common">Egyptian cotton leafworm</name>
    <dbReference type="NCBI Taxonomy" id="7109"/>
    <lineage>
        <taxon>Eukaryota</taxon>
        <taxon>Metazoa</taxon>
        <taxon>Ecdysozoa</taxon>
        <taxon>Arthropoda</taxon>
        <taxon>Hexapoda</taxon>
        <taxon>Insecta</taxon>
        <taxon>Pterygota</taxon>
        <taxon>Neoptera</taxon>
        <taxon>Endopterygota</taxon>
        <taxon>Lepidoptera</taxon>
        <taxon>Glossata</taxon>
        <taxon>Ditrysia</taxon>
        <taxon>Noctuoidea</taxon>
        <taxon>Noctuidae</taxon>
        <taxon>Amphipyrinae</taxon>
        <taxon>Spodoptera</taxon>
    </lineage>
</organism>
<evidence type="ECO:0000256" key="1">
    <source>
        <dbReference type="ARBA" id="ARBA00011764"/>
    </source>
</evidence>
<dbReference type="EMBL" id="LR824543">
    <property type="protein sequence ID" value="CAH1636185.1"/>
    <property type="molecule type" value="Genomic_DNA"/>
</dbReference>
<evidence type="ECO:0000259" key="6">
    <source>
        <dbReference type="Pfam" id="PF13873"/>
    </source>
</evidence>
<sequence length="253" mass="28262">MERYDNQARALDICQTDKISNLLPLLFYAVKTIPVIVQYDRRKVAREKLGSSNNSPPFAGRTKTKKAMSKDMVSLLVDLIQSHPIIITKETNAATNKLKQESLTNKFNSKSGQIPRQIGQLKLKWGNLKKATRMRAAAVRMNNLKTGKPGYIPPDEIIEKVTSVLGSTCSGFEVPFGGDGVGVTENVTFELDNADGWTQVQEQLDTNDASVNIQDESLLPISTTKKFKTNQEDGKLQRNLAVARYYDKKQQKN</sequence>
<dbReference type="Pfam" id="PF13873">
    <property type="entry name" value="Myb_DNA-bind_5"/>
    <property type="match status" value="1"/>
</dbReference>
<evidence type="ECO:0000313" key="8">
    <source>
        <dbReference type="Proteomes" id="UP001153321"/>
    </source>
</evidence>
<evidence type="ECO:0000313" key="7">
    <source>
        <dbReference type="EMBL" id="CAH1636185.1"/>
    </source>
</evidence>
<keyword evidence="8" id="KW-1185">Reference proteome</keyword>
<reference evidence="7" key="1">
    <citation type="submission" date="2022-02" db="EMBL/GenBank/DDBJ databases">
        <authorList>
            <person name="King R."/>
        </authorList>
    </citation>
    <scope>NUCLEOTIDE SEQUENCE</scope>
</reference>
<dbReference type="InterPro" id="IPR028002">
    <property type="entry name" value="Myb_DNA-bind_5"/>
</dbReference>
<feature type="domain" description="Myb/SANT-like DNA-binding" evidence="6">
    <location>
        <begin position="67"/>
        <end position="137"/>
    </location>
</feature>
<keyword evidence="4" id="KW-0804">Transcription</keyword>
<accession>A0A9P0MZL8</accession>
<comment type="function">
    <text evidence="5">Involved in transvection phenomena (= synapsis-dependent gene expression), where the synaptic pairing of chromosomes carrying genes with which zeste interacts influences the expression of these genes. Zeste binds to DNA and stimulates transcription from a nearby promoter.</text>
</comment>
<comment type="subunit">
    <text evidence="1">Self-associates forming complexes of several hundred monomers.</text>
</comment>
<dbReference type="AlphaFoldDB" id="A0A9P0MZL8"/>
<keyword evidence="3" id="KW-0805">Transcription regulation</keyword>
<evidence type="ECO:0000256" key="3">
    <source>
        <dbReference type="ARBA" id="ARBA00023015"/>
    </source>
</evidence>
<proteinExistence type="predicted"/>
<protein>
    <recommendedName>
        <fullName evidence="2">Regulatory protein zeste</fullName>
    </recommendedName>
</protein>
<gene>
    <name evidence="7" type="ORF">SPLIT_LOCUS1547</name>
</gene>
<evidence type="ECO:0000256" key="2">
    <source>
        <dbReference type="ARBA" id="ARBA00016807"/>
    </source>
</evidence>
<evidence type="ECO:0000256" key="4">
    <source>
        <dbReference type="ARBA" id="ARBA00023163"/>
    </source>
</evidence>
<dbReference type="Proteomes" id="UP001153321">
    <property type="component" value="Chromosome 12"/>
</dbReference>
<name>A0A9P0MZL8_SPOLI</name>
<evidence type="ECO:0000256" key="5">
    <source>
        <dbReference type="ARBA" id="ARBA00025466"/>
    </source>
</evidence>